<dbReference type="RefSeq" id="WP_189977787.1">
    <property type="nucleotide sequence ID" value="NZ_BNBF01000001.1"/>
</dbReference>
<dbReference type="InterPro" id="IPR013078">
    <property type="entry name" value="His_Pase_superF_clade-1"/>
</dbReference>
<dbReference type="Pfam" id="PF00300">
    <property type="entry name" value="His_Phos_1"/>
    <property type="match status" value="1"/>
</dbReference>
<accession>A0A919BZB0</accession>
<dbReference type="Proteomes" id="UP000619355">
    <property type="component" value="Unassembled WGS sequence"/>
</dbReference>
<reference evidence="2" key="1">
    <citation type="journal article" date="2019" name="Int. J. Syst. Evol. Microbiol.">
        <title>The Global Catalogue of Microorganisms (GCM) 10K type strain sequencing project: providing services to taxonomists for standard genome sequencing and annotation.</title>
        <authorList>
            <consortium name="The Broad Institute Genomics Platform"/>
            <consortium name="The Broad Institute Genome Sequencing Center for Infectious Disease"/>
            <person name="Wu L."/>
            <person name="Ma J."/>
        </authorList>
    </citation>
    <scope>NUCLEOTIDE SEQUENCE [LARGE SCALE GENOMIC DNA]</scope>
    <source>
        <strain evidence="2">JCM 4253</strain>
    </source>
</reference>
<sequence>MTSRILLVSPAMSVSLRQARFDDGGSLDDGGAALARSAAGSLPPGARVLLSPGARCRETARALGLDAEPAADLAGLDVGRWRGRGLDEVGAAEPEAVGRWLADPACAPHGGESVLDLCARIGRWLDGTRSAEGRTLAVVEPEVVRAAVVGALGLSAALFWRLDVPPLTVTELSGRAGRWNLRLGRPLGAPGAD</sequence>
<evidence type="ECO:0000313" key="2">
    <source>
        <dbReference type="Proteomes" id="UP000619355"/>
    </source>
</evidence>
<protein>
    <submittedName>
        <fullName evidence="1">Phosphoglycerate mutase</fullName>
    </submittedName>
</protein>
<comment type="caution">
    <text evidence="1">The sequence shown here is derived from an EMBL/GenBank/DDBJ whole genome shotgun (WGS) entry which is preliminary data.</text>
</comment>
<dbReference type="EMBL" id="BNBF01000001">
    <property type="protein sequence ID" value="GHG34953.1"/>
    <property type="molecule type" value="Genomic_DNA"/>
</dbReference>
<evidence type="ECO:0000313" key="1">
    <source>
        <dbReference type="EMBL" id="GHG34953.1"/>
    </source>
</evidence>
<keyword evidence="2" id="KW-1185">Reference proteome</keyword>
<name>A0A919BZB0_9ACTN</name>
<dbReference type="AlphaFoldDB" id="A0A919BZB0"/>
<proteinExistence type="predicted"/>
<dbReference type="InterPro" id="IPR029033">
    <property type="entry name" value="His_PPase_superfam"/>
</dbReference>
<organism evidence="1 2">
    <name type="scientific">Streptomyces capoamus</name>
    <dbReference type="NCBI Taxonomy" id="68183"/>
    <lineage>
        <taxon>Bacteria</taxon>
        <taxon>Bacillati</taxon>
        <taxon>Actinomycetota</taxon>
        <taxon>Actinomycetes</taxon>
        <taxon>Kitasatosporales</taxon>
        <taxon>Streptomycetaceae</taxon>
        <taxon>Streptomyces</taxon>
    </lineage>
</organism>
<gene>
    <name evidence="1" type="ORF">GCM10018980_04900</name>
</gene>
<dbReference type="Gene3D" id="3.40.50.1240">
    <property type="entry name" value="Phosphoglycerate mutase-like"/>
    <property type="match status" value="1"/>
</dbReference>
<dbReference type="SUPFAM" id="SSF53254">
    <property type="entry name" value="Phosphoglycerate mutase-like"/>
    <property type="match status" value="1"/>
</dbReference>